<dbReference type="CDD" id="cd12148">
    <property type="entry name" value="fungal_TF_MHR"/>
    <property type="match status" value="1"/>
</dbReference>
<name>A0AAN6GSI6_9BASI</name>
<evidence type="ECO:0000256" key="6">
    <source>
        <dbReference type="SAM" id="Coils"/>
    </source>
</evidence>
<feature type="compositionally biased region" description="Low complexity" evidence="7">
    <location>
        <begin position="925"/>
        <end position="935"/>
    </location>
</feature>
<dbReference type="GO" id="GO:0000981">
    <property type="term" value="F:DNA-binding transcription factor activity, RNA polymerase II-specific"/>
    <property type="evidence" value="ECO:0007669"/>
    <property type="project" value="InterPro"/>
</dbReference>
<feature type="domain" description="Zn(2)-C6 fungal-type" evidence="8">
    <location>
        <begin position="329"/>
        <end position="352"/>
    </location>
</feature>
<feature type="compositionally biased region" description="Polar residues" evidence="7">
    <location>
        <begin position="941"/>
        <end position="953"/>
    </location>
</feature>
<sequence>MIHQPYLNLPHQSLPGPSSAEATMEHSLHAVQQQPHGHHQQQQQGHPYQFHQQQQAHYVDPGHAHQHRTHYESFPQQQQQQQLLQQPDYSNHQFADGYHQHFHQHGSLMPGTHLDSEQGPSLSQYQPLNQDAQHHLTEAPATAQADNAFDWLMQTQPQDHEARAHDQSAVPQPQSQQQHQHHPSLSSFFSASISSSGPNHADQSEQAQASRSTKASTAGQKPRAKSKPAAQTKIRAGGDNPKDDTMSSQHQVPLPLQPVPPPSASASSGAQDEGEAELKANGINAESGASSAEATAISALGELGTPTPARNGRPAYISPFGKHLGRNRACAACRDRKLKCDGAKPVCSQCQRAWDSKRKGKKGAGPQTDGLANCPPPPCVYMNVSEKASGLRAQSNADAGAHSGDEQEETCEHAGAADEGDLNGHVDGSGPGAALANGAAKTKKAGAIHQGKNGGVKTGLANALAGAAARSKAKTAKKNAEIAKLEKENAELKRKMEELMLSLSSKHLDDSAKPSDGPIAGQSNTDWSAMTGSGGQLQNSGDSQATAVFPPFNAGTSTQALIASSSGTVPTARFGSGSVELGGVAGPAAAVGASSADFLTLARQISGSAPHSMVGLGLGDGVDGIRVYDPLNPTAMAAGPSSASSLVSPPQVHSNSAVQVLDAQSLLAIGTALGSGAPPPAGMVIGTNAPGEIPNLGGPGSGSAGASVQGLSPPSVTEVIGSGLVLPQQQQQPQFQPYLHQFAAGGLTFTGWPVDFPPPEKFDKLVEVFFKYIGSMWPMLHRGRFYSRLALGPLHARYPHYAVLHAMFALAYTMMPELDDSPPPALPSPTAFMARGALNGTGRRSPAITTCASFHSDRAKAIVGGSMEGQNVYELCQASVLLAIYKYANGELIDAWMLSAQCLRIAVPLGLSRMAPESSLAAREQQQQQQQQQQQKGGESFTDSAQPSPQQSHLGAASTGASPHGRAGGAGPNSAGTSVSMPSSRPIHVARLTIMPPAMDWVDEEERRRTFWLAYICDRNASSATLWAPSLAEEVVKTDFPVTDLRSFWSSDLTSVAPLNRRQTLASYDLFTDGFGDSFQFQVKSSMLYYRCASYVGKMNDFVSMDDYVTADYHRLNLDIEHLIASIPIHLQDILQPCVVSDTIDGKLVLAHMLPLSATLVLNQPLIDLSNEAAARVRVAVTNMLRILELLASSGAPLTHMPPVFSYLVCNVGRNLIRGWKEMRKGAPVEMLLTVDGQIGEPIHAAEAALRKEIDLVFFALCRYGQRWPLGMRQAQVMAKLMGIEMDPALCTHGLFFVPEDEITEAHH</sequence>
<evidence type="ECO:0000256" key="5">
    <source>
        <dbReference type="ARBA" id="ARBA00023242"/>
    </source>
</evidence>
<accession>A0AAN6GSI6</accession>
<keyword evidence="10" id="KW-1185">Reference proteome</keyword>
<feature type="region of interest" description="Disordered" evidence="7">
    <location>
        <begin position="507"/>
        <end position="549"/>
    </location>
</feature>
<comment type="caution">
    <text evidence="9">The sequence shown here is derived from an EMBL/GenBank/DDBJ whole genome shotgun (WGS) entry which is preliminary data.</text>
</comment>
<feature type="region of interest" description="Disordered" evidence="7">
    <location>
        <begin position="918"/>
        <end position="982"/>
    </location>
</feature>
<dbReference type="PROSITE" id="PS50048">
    <property type="entry name" value="ZN2_CY6_FUNGAL_2"/>
    <property type="match status" value="1"/>
</dbReference>
<dbReference type="CDD" id="cd00067">
    <property type="entry name" value="GAL4"/>
    <property type="match status" value="1"/>
</dbReference>
<keyword evidence="2" id="KW-0479">Metal-binding</keyword>
<dbReference type="InterPro" id="IPR007219">
    <property type="entry name" value="XnlR_reg_dom"/>
</dbReference>
<feature type="compositionally biased region" description="Low complexity" evidence="7">
    <location>
        <begin position="29"/>
        <end position="59"/>
    </location>
</feature>
<evidence type="ECO:0000256" key="2">
    <source>
        <dbReference type="ARBA" id="ARBA00022723"/>
    </source>
</evidence>
<dbReference type="Pfam" id="PF00172">
    <property type="entry name" value="Zn_clus"/>
    <property type="match status" value="1"/>
</dbReference>
<gene>
    <name evidence="9" type="ORF">OC846_002194</name>
</gene>
<dbReference type="Gene3D" id="4.10.240.10">
    <property type="entry name" value="Zn(2)-C6 fungal-type DNA-binding domain"/>
    <property type="match status" value="1"/>
</dbReference>
<feature type="region of interest" description="Disordered" evidence="7">
    <location>
        <begin position="1"/>
        <end position="86"/>
    </location>
</feature>
<dbReference type="Proteomes" id="UP001176517">
    <property type="component" value="Unassembled WGS sequence"/>
</dbReference>
<dbReference type="SUPFAM" id="SSF57701">
    <property type="entry name" value="Zn2/Cys6 DNA-binding domain"/>
    <property type="match status" value="1"/>
</dbReference>
<keyword evidence="5" id="KW-0539">Nucleus</keyword>
<protein>
    <recommendedName>
        <fullName evidence="8">Zn(2)-C6 fungal-type domain-containing protein</fullName>
    </recommendedName>
</protein>
<feature type="region of interest" description="Disordered" evidence="7">
    <location>
        <begin position="158"/>
        <end position="277"/>
    </location>
</feature>
<dbReference type="PANTHER" id="PTHR47338:SF29">
    <property type="entry name" value="ZN(2)-C6 FUNGAL-TYPE DOMAIN-CONTAINING PROTEIN"/>
    <property type="match status" value="1"/>
</dbReference>
<organism evidence="9 10">
    <name type="scientific">Tilletia horrida</name>
    <dbReference type="NCBI Taxonomy" id="155126"/>
    <lineage>
        <taxon>Eukaryota</taxon>
        <taxon>Fungi</taxon>
        <taxon>Dikarya</taxon>
        <taxon>Basidiomycota</taxon>
        <taxon>Ustilaginomycotina</taxon>
        <taxon>Exobasidiomycetes</taxon>
        <taxon>Tilletiales</taxon>
        <taxon>Tilletiaceae</taxon>
        <taxon>Tilletia</taxon>
    </lineage>
</organism>
<dbReference type="InterPro" id="IPR001138">
    <property type="entry name" value="Zn2Cys6_DnaBD"/>
</dbReference>
<dbReference type="InterPro" id="IPR050815">
    <property type="entry name" value="TF_fung"/>
</dbReference>
<dbReference type="GO" id="GO:0005634">
    <property type="term" value="C:nucleus"/>
    <property type="evidence" value="ECO:0007669"/>
    <property type="project" value="UniProtKB-SubCell"/>
</dbReference>
<dbReference type="Pfam" id="PF04082">
    <property type="entry name" value="Fungal_trans"/>
    <property type="match status" value="1"/>
</dbReference>
<reference evidence="9" key="1">
    <citation type="journal article" date="2023" name="PhytoFront">
        <title>Draft Genome Resources of Seven Strains of Tilletia horrida, Causal Agent of Kernel Smut of Rice.</title>
        <authorList>
            <person name="Khanal S."/>
            <person name="Antony Babu S."/>
            <person name="Zhou X.G."/>
        </authorList>
    </citation>
    <scope>NUCLEOTIDE SEQUENCE</scope>
    <source>
        <strain evidence="9">TX6</strain>
    </source>
</reference>
<evidence type="ECO:0000256" key="1">
    <source>
        <dbReference type="ARBA" id="ARBA00004123"/>
    </source>
</evidence>
<evidence type="ECO:0000256" key="4">
    <source>
        <dbReference type="ARBA" id="ARBA00023163"/>
    </source>
</evidence>
<evidence type="ECO:0000313" key="10">
    <source>
        <dbReference type="Proteomes" id="UP001176517"/>
    </source>
</evidence>
<feature type="compositionally biased region" description="Polar residues" evidence="7">
    <location>
        <begin position="204"/>
        <end position="219"/>
    </location>
</feature>
<dbReference type="GO" id="GO:0008270">
    <property type="term" value="F:zinc ion binding"/>
    <property type="evidence" value="ECO:0007669"/>
    <property type="project" value="InterPro"/>
</dbReference>
<dbReference type="PANTHER" id="PTHR47338">
    <property type="entry name" value="ZN(II)2CYS6 TRANSCRIPTION FACTOR (EUROFUNG)-RELATED"/>
    <property type="match status" value="1"/>
</dbReference>
<evidence type="ECO:0000256" key="7">
    <source>
        <dbReference type="SAM" id="MobiDB-lite"/>
    </source>
</evidence>
<feature type="region of interest" description="Disordered" evidence="7">
    <location>
        <begin position="390"/>
        <end position="428"/>
    </location>
</feature>
<keyword evidence="3" id="KW-0805">Transcription regulation</keyword>
<dbReference type="InterPro" id="IPR036864">
    <property type="entry name" value="Zn2-C6_fun-type_DNA-bd_sf"/>
</dbReference>
<evidence type="ECO:0000259" key="8">
    <source>
        <dbReference type="PROSITE" id="PS50048"/>
    </source>
</evidence>
<feature type="region of interest" description="Disordered" evidence="7">
    <location>
        <begin position="103"/>
        <end position="125"/>
    </location>
</feature>
<keyword evidence="6" id="KW-0175">Coiled coil</keyword>
<evidence type="ECO:0000313" key="9">
    <source>
        <dbReference type="EMBL" id="KAK0554183.1"/>
    </source>
</evidence>
<dbReference type="SMART" id="SM00906">
    <property type="entry name" value="Fungal_trans"/>
    <property type="match status" value="1"/>
</dbReference>
<proteinExistence type="predicted"/>
<dbReference type="GO" id="GO:0006351">
    <property type="term" value="P:DNA-templated transcription"/>
    <property type="evidence" value="ECO:0007669"/>
    <property type="project" value="InterPro"/>
</dbReference>
<evidence type="ECO:0000256" key="3">
    <source>
        <dbReference type="ARBA" id="ARBA00023015"/>
    </source>
</evidence>
<comment type="subcellular location">
    <subcellularLocation>
        <location evidence="1">Nucleus</location>
    </subcellularLocation>
</comment>
<feature type="coiled-coil region" evidence="6">
    <location>
        <begin position="468"/>
        <end position="502"/>
    </location>
</feature>
<keyword evidence="4" id="KW-0804">Transcription</keyword>
<feature type="compositionally biased region" description="Polar residues" evidence="7">
    <location>
        <begin position="521"/>
        <end position="546"/>
    </location>
</feature>
<dbReference type="GO" id="GO:0003677">
    <property type="term" value="F:DNA binding"/>
    <property type="evidence" value="ECO:0007669"/>
    <property type="project" value="InterPro"/>
</dbReference>
<feature type="compositionally biased region" description="Low complexity" evidence="7">
    <location>
        <begin position="76"/>
        <end position="86"/>
    </location>
</feature>
<dbReference type="EMBL" id="JAPDMZ010000040">
    <property type="protein sequence ID" value="KAK0554183.1"/>
    <property type="molecule type" value="Genomic_DNA"/>
</dbReference>
<feature type="compositionally biased region" description="Low complexity" evidence="7">
    <location>
        <begin position="167"/>
        <end position="196"/>
    </location>
</feature>